<evidence type="ECO:0000256" key="1">
    <source>
        <dbReference type="ARBA" id="ARBA00023015"/>
    </source>
</evidence>
<dbReference type="InterPro" id="IPR000524">
    <property type="entry name" value="Tscrpt_reg_HTH_GntR"/>
</dbReference>
<dbReference type="OrthoDB" id="7003764at2"/>
<organism evidence="5 6">
    <name type="scientific">Chitinimonas taiwanensis DSM 18899</name>
    <dbReference type="NCBI Taxonomy" id="1121279"/>
    <lineage>
        <taxon>Bacteria</taxon>
        <taxon>Pseudomonadati</taxon>
        <taxon>Pseudomonadota</taxon>
        <taxon>Betaproteobacteria</taxon>
        <taxon>Neisseriales</taxon>
        <taxon>Chitinibacteraceae</taxon>
        <taxon>Chitinimonas</taxon>
    </lineage>
</organism>
<keyword evidence="6" id="KW-1185">Reference proteome</keyword>
<accession>A0A1K2HAS3</accession>
<gene>
    <name evidence="5" type="ORF">SAMN02745887_01002</name>
</gene>
<dbReference type="GO" id="GO:0003677">
    <property type="term" value="F:DNA binding"/>
    <property type="evidence" value="ECO:0007669"/>
    <property type="project" value="UniProtKB-KW"/>
</dbReference>
<dbReference type="AlphaFoldDB" id="A0A1K2HAS3"/>
<dbReference type="PANTHER" id="PTHR43537:SF39">
    <property type="entry name" value="HTH-TYPE TRANSCRIPTIONAL REGULATOR MCBR"/>
    <property type="match status" value="1"/>
</dbReference>
<dbReference type="InterPro" id="IPR036390">
    <property type="entry name" value="WH_DNA-bd_sf"/>
</dbReference>
<keyword evidence="3" id="KW-0804">Transcription</keyword>
<dbReference type="RefSeq" id="WP_072427530.1">
    <property type="nucleotide sequence ID" value="NZ_FPKR01000003.1"/>
</dbReference>
<dbReference type="SUPFAM" id="SSF48008">
    <property type="entry name" value="GntR ligand-binding domain-like"/>
    <property type="match status" value="1"/>
</dbReference>
<dbReference type="PROSITE" id="PS50949">
    <property type="entry name" value="HTH_GNTR"/>
    <property type="match status" value="1"/>
</dbReference>
<keyword evidence="2" id="KW-0238">DNA-binding</keyword>
<evidence type="ECO:0000313" key="5">
    <source>
        <dbReference type="EMBL" id="SFZ73843.1"/>
    </source>
</evidence>
<dbReference type="Pfam" id="PF07729">
    <property type="entry name" value="FCD"/>
    <property type="match status" value="1"/>
</dbReference>
<dbReference type="SMART" id="SM00895">
    <property type="entry name" value="FCD"/>
    <property type="match status" value="1"/>
</dbReference>
<dbReference type="InterPro" id="IPR011711">
    <property type="entry name" value="GntR_C"/>
</dbReference>
<dbReference type="Pfam" id="PF00392">
    <property type="entry name" value="GntR"/>
    <property type="match status" value="1"/>
</dbReference>
<dbReference type="GO" id="GO:0003700">
    <property type="term" value="F:DNA-binding transcription factor activity"/>
    <property type="evidence" value="ECO:0007669"/>
    <property type="project" value="InterPro"/>
</dbReference>
<proteinExistence type="predicted"/>
<dbReference type="Gene3D" id="1.10.10.10">
    <property type="entry name" value="Winged helix-like DNA-binding domain superfamily/Winged helix DNA-binding domain"/>
    <property type="match status" value="1"/>
</dbReference>
<keyword evidence="1" id="KW-0805">Transcription regulation</keyword>
<dbReference type="InterPro" id="IPR036388">
    <property type="entry name" value="WH-like_DNA-bd_sf"/>
</dbReference>
<evidence type="ECO:0000256" key="3">
    <source>
        <dbReference type="ARBA" id="ARBA00023163"/>
    </source>
</evidence>
<dbReference type="STRING" id="1121279.SAMN02745887_01002"/>
<dbReference type="InterPro" id="IPR008920">
    <property type="entry name" value="TF_FadR/GntR_C"/>
</dbReference>
<reference evidence="5 6" key="1">
    <citation type="submission" date="2016-11" db="EMBL/GenBank/DDBJ databases">
        <authorList>
            <person name="Jaros S."/>
            <person name="Januszkiewicz K."/>
            <person name="Wedrychowicz H."/>
        </authorList>
    </citation>
    <scope>NUCLEOTIDE SEQUENCE [LARGE SCALE GENOMIC DNA]</scope>
    <source>
        <strain evidence="5 6">DSM 18899</strain>
    </source>
</reference>
<feature type="domain" description="HTH gntR-type" evidence="4">
    <location>
        <begin position="7"/>
        <end position="74"/>
    </location>
</feature>
<dbReference type="SMART" id="SM00345">
    <property type="entry name" value="HTH_GNTR"/>
    <property type="match status" value="1"/>
</dbReference>
<dbReference type="PANTHER" id="PTHR43537">
    <property type="entry name" value="TRANSCRIPTIONAL REGULATOR, GNTR FAMILY"/>
    <property type="match status" value="1"/>
</dbReference>
<dbReference type="Gene3D" id="1.20.120.530">
    <property type="entry name" value="GntR ligand-binding domain-like"/>
    <property type="match status" value="1"/>
</dbReference>
<sequence length="216" mass="23815">MKTTGSATLQDETYQTIKQWLSVGKFLPGERLKIKALATELAVSEMPVRSALQRLAAEGALQNVPNCGVTVPRLSRSQFNDILQNRLLLEGEAAERGAQNLSEAERAELIDLSERMAVAIAGQDVKAYLDANERFHLVLYQASGSPLLLQLIETVWLQVGPISNQLHGDPHVWAQMNDAHAEVLQALQRRDAAGVRRGIERDLFCAGQYLRTLCSA</sequence>
<name>A0A1K2HAS3_9NEIS</name>
<evidence type="ECO:0000259" key="4">
    <source>
        <dbReference type="PROSITE" id="PS50949"/>
    </source>
</evidence>
<evidence type="ECO:0000313" key="6">
    <source>
        <dbReference type="Proteomes" id="UP000186513"/>
    </source>
</evidence>
<dbReference type="SUPFAM" id="SSF46785">
    <property type="entry name" value="Winged helix' DNA-binding domain"/>
    <property type="match status" value="1"/>
</dbReference>
<protein>
    <submittedName>
        <fullName evidence="5">Transcriptional regulator, GntR family</fullName>
    </submittedName>
</protein>
<evidence type="ECO:0000256" key="2">
    <source>
        <dbReference type="ARBA" id="ARBA00023125"/>
    </source>
</evidence>
<dbReference type="Proteomes" id="UP000186513">
    <property type="component" value="Unassembled WGS sequence"/>
</dbReference>
<dbReference type="EMBL" id="FPKR01000003">
    <property type="protein sequence ID" value="SFZ73843.1"/>
    <property type="molecule type" value="Genomic_DNA"/>
</dbReference>